<dbReference type="EMBL" id="JAWLUM010000005">
    <property type="protein sequence ID" value="MDV7136726.1"/>
    <property type="molecule type" value="Genomic_DNA"/>
</dbReference>
<sequence length="95" mass="10407">MSTSTVLNRSSYADRAAHYRALSGNSDAAVFAARAARAEHAHTTRPWLRAAVERDYDDDDCCVECGEHISDPHAPQCPHADLAYAEADDYAEAVR</sequence>
<organism evidence="1 2">
    <name type="scientific">Williamsia marianensis</name>
    <dbReference type="NCBI Taxonomy" id="85044"/>
    <lineage>
        <taxon>Bacteria</taxon>
        <taxon>Bacillati</taxon>
        <taxon>Actinomycetota</taxon>
        <taxon>Actinomycetes</taxon>
        <taxon>Mycobacteriales</taxon>
        <taxon>Nocardiaceae</taxon>
        <taxon>Williamsia</taxon>
    </lineage>
</organism>
<dbReference type="Proteomes" id="UP001185792">
    <property type="component" value="Unassembled WGS sequence"/>
</dbReference>
<keyword evidence="2" id="KW-1185">Reference proteome</keyword>
<dbReference type="RefSeq" id="WP_317714701.1">
    <property type="nucleotide sequence ID" value="NZ_JAWLUM010000005.1"/>
</dbReference>
<evidence type="ECO:0000313" key="1">
    <source>
        <dbReference type="EMBL" id="MDV7136726.1"/>
    </source>
</evidence>
<name>A0ABU4EZQ6_WILMA</name>
<protein>
    <submittedName>
        <fullName evidence="1">Uncharacterized protein</fullName>
    </submittedName>
</protein>
<comment type="caution">
    <text evidence="1">The sequence shown here is derived from an EMBL/GenBank/DDBJ whole genome shotgun (WGS) entry which is preliminary data.</text>
</comment>
<proteinExistence type="predicted"/>
<gene>
    <name evidence="1" type="ORF">R4198_23785</name>
</gene>
<reference evidence="1 2" key="1">
    <citation type="submission" date="2023-10" db="EMBL/GenBank/DDBJ databases">
        <title>Development of a sustainable strategy for remediation of hydrocarbon-contaminated territories based on the waste exchange concept.</title>
        <authorList>
            <person name="Krivoruchko A."/>
        </authorList>
    </citation>
    <scope>NUCLEOTIDE SEQUENCE [LARGE SCALE GENOMIC DNA]</scope>
    <source>
        <strain evidence="1 2">IEGM 1236</strain>
    </source>
</reference>
<accession>A0ABU4EZQ6</accession>
<evidence type="ECO:0000313" key="2">
    <source>
        <dbReference type="Proteomes" id="UP001185792"/>
    </source>
</evidence>